<reference evidence="2" key="1">
    <citation type="journal article" date="2019" name="Int. J. Syst. Evol. Microbiol.">
        <title>The Global Catalogue of Microorganisms (GCM) 10K type strain sequencing project: providing services to taxonomists for standard genome sequencing and annotation.</title>
        <authorList>
            <consortium name="The Broad Institute Genomics Platform"/>
            <consortium name="The Broad Institute Genome Sequencing Center for Infectious Disease"/>
            <person name="Wu L."/>
            <person name="Ma J."/>
        </authorList>
    </citation>
    <scope>NUCLEOTIDE SEQUENCE [LARGE SCALE GENOMIC DNA]</scope>
    <source>
        <strain evidence="2">JCM 17919</strain>
    </source>
</reference>
<proteinExistence type="predicted"/>
<organism evidence="1 2">
    <name type="scientific">Flaviaesturariibacter amylovorans</name>
    <dbReference type="NCBI Taxonomy" id="1084520"/>
    <lineage>
        <taxon>Bacteria</taxon>
        <taxon>Pseudomonadati</taxon>
        <taxon>Bacteroidota</taxon>
        <taxon>Chitinophagia</taxon>
        <taxon>Chitinophagales</taxon>
        <taxon>Chitinophagaceae</taxon>
        <taxon>Flaviaestuariibacter</taxon>
    </lineage>
</organism>
<evidence type="ECO:0000313" key="1">
    <source>
        <dbReference type="EMBL" id="GAA4344234.1"/>
    </source>
</evidence>
<sequence>MARVCHSPAKSIFLGTMTPLRLLLALLLLGTTAGAQRVYFVYLQTDDRAPFFVKLADKVHASSATGYVILPNLVDSTYVLGIGFPGNNSVNRFEVKVDKADRGFVLKNVGGGWNLFDLQSLTLQKALAANGPSDADNRNLLAAADPFTRLLVQASDDPTLLHAGPFGPPAEPGAMMASLPVSTTASAQAAVLRDTVPVRPVSASARVVSDTTLEIGGDDTTPPAAAATMPPSVAAPAASAPAEPVYQRSLVKRRSESSTTEGFGLVFHDVQDGQVDTIRILIPNPKEVALPAASVQATAPVPPDSSRRPANDSVQVANTGVGNAVAAPGTNKGNCKAEAGEKDLLKLRRSMVAASDEGSMITAARKGFRNMCYTTEQVRHLGGLFFTDLGKYNLYQAAWGHVSDPANFEALGKELRDAYLVKRLNELTRQ</sequence>
<gene>
    <name evidence="1" type="ORF">GCM10023184_45310</name>
</gene>
<keyword evidence="2" id="KW-1185">Reference proteome</keyword>
<evidence type="ECO:0000313" key="2">
    <source>
        <dbReference type="Proteomes" id="UP001501725"/>
    </source>
</evidence>
<accession>A0ABP8HTK7</accession>
<comment type="caution">
    <text evidence="1">The sequence shown here is derived from an EMBL/GenBank/DDBJ whole genome shotgun (WGS) entry which is preliminary data.</text>
</comment>
<name>A0ABP8HTK7_9BACT</name>
<dbReference type="EMBL" id="BAABGY010000018">
    <property type="protein sequence ID" value="GAA4344234.1"/>
    <property type="molecule type" value="Genomic_DNA"/>
</dbReference>
<protein>
    <recommendedName>
        <fullName evidence="3">DUF4476 domain-containing protein</fullName>
    </recommendedName>
</protein>
<evidence type="ECO:0008006" key="3">
    <source>
        <dbReference type="Google" id="ProtNLM"/>
    </source>
</evidence>
<dbReference type="Proteomes" id="UP001501725">
    <property type="component" value="Unassembled WGS sequence"/>
</dbReference>